<evidence type="ECO:0000256" key="1">
    <source>
        <dbReference type="SAM" id="MobiDB-lite"/>
    </source>
</evidence>
<dbReference type="EMBL" id="BGZK01000453">
    <property type="protein sequence ID" value="GBP44478.1"/>
    <property type="molecule type" value="Genomic_DNA"/>
</dbReference>
<protein>
    <submittedName>
        <fullName evidence="2">Uncharacterized protein</fullName>
    </submittedName>
</protein>
<feature type="region of interest" description="Disordered" evidence="1">
    <location>
        <begin position="1"/>
        <end position="21"/>
    </location>
</feature>
<evidence type="ECO:0000313" key="3">
    <source>
        <dbReference type="Proteomes" id="UP000299102"/>
    </source>
</evidence>
<evidence type="ECO:0000313" key="2">
    <source>
        <dbReference type="EMBL" id="GBP44478.1"/>
    </source>
</evidence>
<sequence>MKESEQISDGASSPAAGAAEATPVGDVRSRLYINAGLHGHRDDRALAAVVLERDASDIRIRDAGGRSGERTKKLVILTQSICSRRPPPATRRECLSTRVHTRGGWPAPGHLAGKYASSGRLLILKSPGVFKVGSSPAGGGRREARATHRFHNKPNNAIAG</sequence>
<keyword evidence="3" id="KW-1185">Reference proteome</keyword>
<organism evidence="2 3">
    <name type="scientific">Eumeta variegata</name>
    <name type="common">Bagworm moth</name>
    <name type="synonym">Eumeta japonica</name>
    <dbReference type="NCBI Taxonomy" id="151549"/>
    <lineage>
        <taxon>Eukaryota</taxon>
        <taxon>Metazoa</taxon>
        <taxon>Ecdysozoa</taxon>
        <taxon>Arthropoda</taxon>
        <taxon>Hexapoda</taxon>
        <taxon>Insecta</taxon>
        <taxon>Pterygota</taxon>
        <taxon>Neoptera</taxon>
        <taxon>Endopterygota</taxon>
        <taxon>Lepidoptera</taxon>
        <taxon>Glossata</taxon>
        <taxon>Ditrysia</taxon>
        <taxon>Tineoidea</taxon>
        <taxon>Psychidae</taxon>
        <taxon>Oiketicinae</taxon>
        <taxon>Eumeta</taxon>
    </lineage>
</organism>
<gene>
    <name evidence="2" type="ORF">EVAR_39487_1</name>
</gene>
<reference evidence="2 3" key="1">
    <citation type="journal article" date="2019" name="Commun. Biol.">
        <title>The bagworm genome reveals a unique fibroin gene that provides high tensile strength.</title>
        <authorList>
            <person name="Kono N."/>
            <person name="Nakamura H."/>
            <person name="Ohtoshi R."/>
            <person name="Tomita M."/>
            <person name="Numata K."/>
            <person name="Arakawa K."/>
        </authorList>
    </citation>
    <scope>NUCLEOTIDE SEQUENCE [LARGE SCALE GENOMIC DNA]</scope>
</reference>
<feature type="compositionally biased region" description="Low complexity" evidence="1">
    <location>
        <begin position="10"/>
        <end position="21"/>
    </location>
</feature>
<dbReference type="AlphaFoldDB" id="A0A4C1VZK8"/>
<proteinExistence type="predicted"/>
<accession>A0A4C1VZK8</accession>
<comment type="caution">
    <text evidence="2">The sequence shown here is derived from an EMBL/GenBank/DDBJ whole genome shotgun (WGS) entry which is preliminary data.</text>
</comment>
<dbReference type="Proteomes" id="UP000299102">
    <property type="component" value="Unassembled WGS sequence"/>
</dbReference>
<name>A0A4C1VZK8_EUMVA</name>